<proteinExistence type="predicted"/>
<organism evidence="7 8">
    <name type="scientific">Hydrogenimonas thermophila</name>
    <dbReference type="NCBI Taxonomy" id="223786"/>
    <lineage>
        <taxon>Bacteria</taxon>
        <taxon>Pseudomonadati</taxon>
        <taxon>Campylobacterota</taxon>
        <taxon>Epsilonproteobacteria</taxon>
        <taxon>Campylobacterales</taxon>
        <taxon>Hydrogenimonadaceae</taxon>
        <taxon>Hydrogenimonas</taxon>
    </lineage>
</organism>
<keyword evidence="2" id="KW-0479">Metal-binding</keyword>
<gene>
    <name evidence="7" type="ORF">SAMN05216234_10241</name>
</gene>
<dbReference type="GO" id="GO:0046872">
    <property type="term" value="F:metal ion binding"/>
    <property type="evidence" value="ECO:0007669"/>
    <property type="project" value="UniProtKB-KW"/>
</dbReference>
<protein>
    <submittedName>
        <fullName evidence="7">Ferredoxin-type protein NapF</fullName>
    </submittedName>
</protein>
<dbReference type="SUPFAM" id="SSF54862">
    <property type="entry name" value="4Fe-4S ferredoxins"/>
    <property type="match status" value="1"/>
</dbReference>
<dbReference type="InterPro" id="IPR017900">
    <property type="entry name" value="4Fe4S_Fe_S_CS"/>
</dbReference>
<name>A0A1I5L4Y0_9BACT</name>
<feature type="domain" description="4Fe-4S ferredoxin-type" evidence="6">
    <location>
        <begin position="137"/>
        <end position="166"/>
    </location>
</feature>
<dbReference type="PROSITE" id="PS00198">
    <property type="entry name" value="4FE4S_FER_1"/>
    <property type="match status" value="1"/>
</dbReference>
<dbReference type="Proteomes" id="UP000199227">
    <property type="component" value="Unassembled WGS sequence"/>
</dbReference>
<evidence type="ECO:0000313" key="7">
    <source>
        <dbReference type="EMBL" id="SFO92344.1"/>
    </source>
</evidence>
<evidence type="ECO:0000313" key="8">
    <source>
        <dbReference type="Proteomes" id="UP000199227"/>
    </source>
</evidence>
<dbReference type="InterPro" id="IPR004496">
    <property type="entry name" value="NapF"/>
</dbReference>
<keyword evidence="8" id="KW-1185">Reference proteome</keyword>
<evidence type="ECO:0000256" key="2">
    <source>
        <dbReference type="ARBA" id="ARBA00022723"/>
    </source>
</evidence>
<dbReference type="AlphaFoldDB" id="A0A1I5L4Y0"/>
<sequence>MPDIERRRLFASVSSLISNQKREEKSRVYPPYCSDESLFLKLCPECIDKPCAKACEEEIIFIDENGVPTLNFAERGCTFCDACVDACKNDVLNDKSLNSIKATVEINVLKCIAWHQVMCSSCKEPCLEDAITFLGLFRPEIDNGKCTSCGWCLSVCPADAIEVIPNI</sequence>
<keyword evidence="5" id="KW-0411">Iron-sulfur</keyword>
<dbReference type="RefSeq" id="WP_245756991.1">
    <property type="nucleotide sequence ID" value="NZ_FOXB01000002.1"/>
</dbReference>
<dbReference type="EMBL" id="FOXB01000002">
    <property type="protein sequence ID" value="SFO92344.1"/>
    <property type="molecule type" value="Genomic_DNA"/>
</dbReference>
<evidence type="ECO:0000256" key="1">
    <source>
        <dbReference type="ARBA" id="ARBA00022485"/>
    </source>
</evidence>
<keyword evidence="1" id="KW-0004">4Fe-4S</keyword>
<evidence type="ECO:0000256" key="3">
    <source>
        <dbReference type="ARBA" id="ARBA00022737"/>
    </source>
</evidence>
<dbReference type="GO" id="GO:0051539">
    <property type="term" value="F:4 iron, 4 sulfur cluster binding"/>
    <property type="evidence" value="ECO:0007669"/>
    <property type="project" value="UniProtKB-KW"/>
</dbReference>
<dbReference type="Gene3D" id="3.30.70.20">
    <property type="match status" value="2"/>
</dbReference>
<dbReference type="CDD" id="cd10564">
    <property type="entry name" value="NapF_like"/>
    <property type="match status" value="1"/>
</dbReference>
<dbReference type="STRING" id="223786.SAMN05216234_10241"/>
<keyword evidence="4" id="KW-0408">Iron</keyword>
<accession>A0A1I5L4Y0</accession>
<evidence type="ECO:0000259" key="6">
    <source>
        <dbReference type="PROSITE" id="PS51379"/>
    </source>
</evidence>
<keyword evidence="3" id="KW-0677">Repeat</keyword>
<dbReference type="PROSITE" id="PS51379">
    <property type="entry name" value="4FE4S_FER_2"/>
    <property type="match status" value="2"/>
</dbReference>
<evidence type="ECO:0000256" key="4">
    <source>
        <dbReference type="ARBA" id="ARBA00023004"/>
    </source>
</evidence>
<feature type="domain" description="4Fe-4S ferredoxin-type" evidence="6">
    <location>
        <begin position="66"/>
        <end position="97"/>
    </location>
</feature>
<dbReference type="Pfam" id="PF00037">
    <property type="entry name" value="Fer4"/>
    <property type="match status" value="1"/>
</dbReference>
<dbReference type="InterPro" id="IPR017896">
    <property type="entry name" value="4Fe4S_Fe-S-bd"/>
</dbReference>
<reference evidence="7 8" key="1">
    <citation type="submission" date="2016-10" db="EMBL/GenBank/DDBJ databases">
        <authorList>
            <person name="de Groot N.N."/>
        </authorList>
    </citation>
    <scope>NUCLEOTIDE SEQUENCE [LARGE SCALE GENOMIC DNA]</scope>
    <source>
        <strain evidence="7 8">EP1-55-1</strain>
    </source>
</reference>
<evidence type="ECO:0000256" key="5">
    <source>
        <dbReference type="ARBA" id="ARBA00023014"/>
    </source>
</evidence>